<evidence type="ECO:0000313" key="1">
    <source>
        <dbReference type="EMBL" id="OTN77808.1"/>
    </source>
</evidence>
<dbReference type="SFLD" id="SFLDS00003">
    <property type="entry name" value="Haloacid_Dehalogenase"/>
    <property type="match status" value="1"/>
</dbReference>
<dbReference type="GO" id="GO:0000287">
    <property type="term" value="F:magnesium ion binding"/>
    <property type="evidence" value="ECO:0007669"/>
    <property type="project" value="TreeGrafter"/>
</dbReference>
<reference evidence="1 2" key="1">
    <citation type="submission" date="2017-05" db="EMBL/GenBank/DDBJ databases">
        <title>The Genome Sequence of Enterococcus sp. 8G7_MSG3316.</title>
        <authorList>
            <consortium name="The Broad Institute Genomics Platform"/>
            <consortium name="The Broad Institute Genomic Center for Infectious Diseases"/>
            <person name="Earl A."/>
            <person name="Manson A."/>
            <person name="Schwartman J."/>
            <person name="Gilmore M."/>
            <person name="Abouelleil A."/>
            <person name="Cao P."/>
            <person name="Chapman S."/>
            <person name="Cusick C."/>
            <person name="Shea T."/>
            <person name="Young S."/>
            <person name="Neafsey D."/>
            <person name="Nusbaum C."/>
            <person name="Birren B."/>
        </authorList>
    </citation>
    <scope>NUCLEOTIDE SEQUENCE [LARGE SCALE GENOMIC DNA]</scope>
    <source>
        <strain evidence="1 2">8G7_MSG3316</strain>
    </source>
</reference>
<dbReference type="Proteomes" id="UP000195043">
    <property type="component" value="Unassembled WGS sequence"/>
</dbReference>
<name>A0A242A9U8_9ENTE</name>
<dbReference type="SUPFAM" id="SSF56784">
    <property type="entry name" value="HAD-like"/>
    <property type="match status" value="1"/>
</dbReference>
<proteinExistence type="predicted"/>
<dbReference type="NCBIfam" id="TIGR00099">
    <property type="entry name" value="Cof-subfamily"/>
    <property type="match status" value="1"/>
</dbReference>
<keyword evidence="2" id="KW-1185">Reference proteome</keyword>
<dbReference type="AlphaFoldDB" id="A0A242A9U8"/>
<comment type="caution">
    <text evidence="1">The sequence shown here is derived from an EMBL/GenBank/DDBJ whole genome shotgun (WGS) entry which is preliminary data.</text>
</comment>
<dbReference type="GO" id="GO:0005829">
    <property type="term" value="C:cytosol"/>
    <property type="evidence" value="ECO:0007669"/>
    <property type="project" value="TreeGrafter"/>
</dbReference>
<evidence type="ECO:0008006" key="3">
    <source>
        <dbReference type="Google" id="ProtNLM"/>
    </source>
</evidence>
<dbReference type="NCBIfam" id="TIGR01484">
    <property type="entry name" value="HAD-SF-IIB"/>
    <property type="match status" value="1"/>
</dbReference>
<dbReference type="Gene3D" id="3.30.1240.10">
    <property type="match status" value="1"/>
</dbReference>
<dbReference type="SFLD" id="SFLDG01140">
    <property type="entry name" value="C2.B:_Phosphomannomutase_and_P"/>
    <property type="match status" value="1"/>
</dbReference>
<dbReference type="GO" id="GO:0016791">
    <property type="term" value="F:phosphatase activity"/>
    <property type="evidence" value="ECO:0007669"/>
    <property type="project" value="TreeGrafter"/>
</dbReference>
<organism evidence="1 2">
    <name type="scientific">Candidatus Enterococcus testudinis</name>
    <dbReference type="NCBI Taxonomy" id="1834191"/>
    <lineage>
        <taxon>Bacteria</taxon>
        <taxon>Bacillati</taxon>
        <taxon>Bacillota</taxon>
        <taxon>Bacilli</taxon>
        <taxon>Lactobacillales</taxon>
        <taxon>Enterococcaceae</taxon>
        <taxon>Enterococcus</taxon>
    </lineage>
</organism>
<dbReference type="RefSeq" id="WP_086275794.1">
    <property type="nucleotide sequence ID" value="NZ_NGKU01000001.1"/>
</dbReference>
<dbReference type="STRING" id="1834191.A5886_002909"/>
<dbReference type="PANTHER" id="PTHR10000">
    <property type="entry name" value="PHOSPHOSERINE PHOSPHATASE"/>
    <property type="match status" value="1"/>
</dbReference>
<dbReference type="Gene3D" id="3.40.50.1000">
    <property type="entry name" value="HAD superfamily/HAD-like"/>
    <property type="match status" value="1"/>
</dbReference>
<accession>A0A242A9U8</accession>
<evidence type="ECO:0000313" key="2">
    <source>
        <dbReference type="Proteomes" id="UP000195043"/>
    </source>
</evidence>
<dbReference type="InterPro" id="IPR036412">
    <property type="entry name" value="HAD-like_sf"/>
</dbReference>
<protein>
    <recommendedName>
        <fullName evidence="3">Hydrolase</fullName>
    </recommendedName>
</protein>
<dbReference type="EMBL" id="NGKU01000001">
    <property type="protein sequence ID" value="OTN77808.1"/>
    <property type="molecule type" value="Genomic_DNA"/>
</dbReference>
<dbReference type="InterPro" id="IPR006379">
    <property type="entry name" value="HAD-SF_hydro_IIB"/>
</dbReference>
<dbReference type="InterPro" id="IPR000150">
    <property type="entry name" value="Cof"/>
</dbReference>
<gene>
    <name evidence="1" type="ORF">A5886_002909</name>
</gene>
<dbReference type="PROSITE" id="PS01229">
    <property type="entry name" value="COF_2"/>
    <property type="match status" value="1"/>
</dbReference>
<dbReference type="Pfam" id="PF08282">
    <property type="entry name" value="Hydrolase_3"/>
    <property type="match status" value="1"/>
</dbReference>
<sequence>MIKLIITDLDGTFLTSKSDFDQQEYQRIQALMHDKDIIFAACTGKQCERVEELFGLEASKDIWILGDSATRIKHQGQYVYESLLPNTVGREIIQTLDSIASDHVIIACTPTAAFIKETIPEEEAQKVRGSYAVVQKMADLADIQEDFVKITVFDPKLRCFESVKSMQSFSDRAYIVASEAAWIDISNHNVHKGTTVNELQKRLHVTKAETIAFGDGFNDLELFAQAGISFAMANAFDEVKARADFVTKSNDENGVLRTIEKLLTTFA</sequence>
<dbReference type="InterPro" id="IPR023214">
    <property type="entry name" value="HAD_sf"/>
</dbReference>
<dbReference type="PANTHER" id="PTHR10000:SF53">
    <property type="entry name" value="5-AMINO-6-(5-PHOSPHO-D-RIBITYLAMINO)URACIL PHOSPHATASE YBJI-RELATED"/>
    <property type="match status" value="1"/>
</dbReference>
<dbReference type="OrthoDB" id="9814970at2"/>